<accession>A0A1M5LXW4</accession>
<dbReference type="AlphaFoldDB" id="A0A1M5LXW4"/>
<dbReference type="EMBL" id="FQUS01000047">
    <property type="protein sequence ID" value="SHG69907.1"/>
    <property type="molecule type" value="Genomic_DNA"/>
</dbReference>
<organism evidence="1 2">
    <name type="scientific">Fodinibius roseus</name>
    <dbReference type="NCBI Taxonomy" id="1194090"/>
    <lineage>
        <taxon>Bacteria</taxon>
        <taxon>Pseudomonadati</taxon>
        <taxon>Balneolota</taxon>
        <taxon>Balneolia</taxon>
        <taxon>Balneolales</taxon>
        <taxon>Balneolaceae</taxon>
        <taxon>Fodinibius</taxon>
    </lineage>
</organism>
<sequence length="157" mass="18433">MSYFIIYTIGFFDGDESLYTFLDDNLISLRNSRCYSGAFLFFQTKLEKRKAQIFLTANDYEVINERNNKLNIIFSDPYEENKLNLFFLNTDYLKEQVLGLIEMELDGNNNFSTIHVYLLNSDSNKNYYTHRKKYENSSLIGSPSSPIDMSNNDIQPF</sequence>
<name>A0A1M5LXW4_9BACT</name>
<proteinExistence type="predicted"/>
<keyword evidence="2" id="KW-1185">Reference proteome</keyword>
<reference evidence="1 2" key="1">
    <citation type="submission" date="2016-11" db="EMBL/GenBank/DDBJ databases">
        <authorList>
            <person name="Jaros S."/>
            <person name="Januszkiewicz K."/>
            <person name="Wedrychowicz H."/>
        </authorList>
    </citation>
    <scope>NUCLEOTIDE SEQUENCE [LARGE SCALE GENOMIC DNA]</scope>
    <source>
        <strain evidence="1 2">DSM 21986</strain>
    </source>
</reference>
<evidence type="ECO:0000313" key="2">
    <source>
        <dbReference type="Proteomes" id="UP000184041"/>
    </source>
</evidence>
<gene>
    <name evidence="1" type="ORF">SAMN05443144_1473</name>
</gene>
<protein>
    <submittedName>
        <fullName evidence="1">Uncharacterized protein</fullName>
    </submittedName>
</protein>
<dbReference type="Proteomes" id="UP000184041">
    <property type="component" value="Unassembled WGS sequence"/>
</dbReference>
<evidence type="ECO:0000313" key="1">
    <source>
        <dbReference type="EMBL" id="SHG69907.1"/>
    </source>
</evidence>